<dbReference type="AlphaFoldDB" id="A0A4Y2PNE5"/>
<gene>
    <name evidence="1" type="ORF">AVEN_157233_1</name>
</gene>
<organism evidence="1 2">
    <name type="scientific">Araneus ventricosus</name>
    <name type="common">Orbweaver spider</name>
    <name type="synonym">Epeira ventricosa</name>
    <dbReference type="NCBI Taxonomy" id="182803"/>
    <lineage>
        <taxon>Eukaryota</taxon>
        <taxon>Metazoa</taxon>
        <taxon>Ecdysozoa</taxon>
        <taxon>Arthropoda</taxon>
        <taxon>Chelicerata</taxon>
        <taxon>Arachnida</taxon>
        <taxon>Araneae</taxon>
        <taxon>Araneomorphae</taxon>
        <taxon>Entelegynae</taxon>
        <taxon>Araneoidea</taxon>
        <taxon>Araneidae</taxon>
        <taxon>Araneus</taxon>
    </lineage>
</organism>
<sequence>MKRQKSRSYGLSFQEFRPRFVLFPVVRTGGIDVARGLVSASVASRVMAVNNSHVKGGGVARRRRCIRSLERCREICQAMLLWNDASGGNSTDHSSQVRTLSDSRFAKPRALGIRLNKEALSVLG</sequence>
<comment type="caution">
    <text evidence="1">The sequence shown here is derived from an EMBL/GenBank/DDBJ whole genome shotgun (WGS) entry which is preliminary data.</text>
</comment>
<keyword evidence="2" id="KW-1185">Reference proteome</keyword>
<evidence type="ECO:0000313" key="2">
    <source>
        <dbReference type="Proteomes" id="UP000499080"/>
    </source>
</evidence>
<reference evidence="1 2" key="1">
    <citation type="journal article" date="2019" name="Sci. Rep.">
        <title>Orb-weaving spider Araneus ventricosus genome elucidates the spidroin gene catalogue.</title>
        <authorList>
            <person name="Kono N."/>
            <person name="Nakamura H."/>
            <person name="Ohtoshi R."/>
            <person name="Moran D.A.P."/>
            <person name="Shinohara A."/>
            <person name="Yoshida Y."/>
            <person name="Fujiwara M."/>
            <person name="Mori M."/>
            <person name="Tomita M."/>
            <person name="Arakawa K."/>
        </authorList>
    </citation>
    <scope>NUCLEOTIDE SEQUENCE [LARGE SCALE GENOMIC DNA]</scope>
</reference>
<dbReference type="Proteomes" id="UP000499080">
    <property type="component" value="Unassembled WGS sequence"/>
</dbReference>
<protein>
    <submittedName>
        <fullName evidence="1">Uncharacterized protein</fullName>
    </submittedName>
</protein>
<evidence type="ECO:0000313" key="1">
    <source>
        <dbReference type="EMBL" id="GBN52701.1"/>
    </source>
</evidence>
<accession>A0A4Y2PNE5</accession>
<dbReference type="EMBL" id="BGPR01011735">
    <property type="protein sequence ID" value="GBN52701.1"/>
    <property type="molecule type" value="Genomic_DNA"/>
</dbReference>
<proteinExistence type="predicted"/>
<name>A0A4Y2PNE5_ARAVE</name>